<dbReference type="InterPro" id="IPR024930">
    <property type="entry name" value="Skp_dom_sf"/>
</dbReference>
<evidence type="ECO:0000313" key="4">
    <source>
        <dbReference type="EMBL" id="TVM36346.1"/>
    </source>
</evidence>
<proteinExistence type="inferred from homology"/>
<sequence>MAFTKQPPCQGGAAQVGSVSFGRPHSPPVVRQGCRATVTTSIEIKELIAMNRTFSRPLRLATGLFLCVLVLAAGCSQEPATKSDTGDKSEPAMHVAVVDESRVFNESNAGLEGVKMLNELNKSLREQLTAMQTKAQNGTDQDVAGFRGAVQQYQDIMNNQQRALYDAVQEKYVSVLTKYREDHGIAVVFGQENAVSFDPDVDITTQVIEALNAAKVELPEIDPATFDLTPKPAAEEAPAAQESSMEETAPENATAAPAAEAPEAPAAENASGANATGANATE</sequence>
<dbReference type="OrthoDB" id="5456265at2"/>
<feature type="compositionally biased region" description="Low complexity" evidence="3">
    <location>
        <begin position="250"/>
        <end position="282"/>
    </location>
</feature>
<dbReference type="SMART" id="SM00935">
    <property type="entry name" value="OmpH"/>
    <property type="match status" value="1"/>
</dbReference>
<dbReference type="GO" id="GO:0005829">
    <property type="term" value="C:cytosol"/>
    <property type="evidence" value="ECO:0007669"/>
    <property type="project" value="TreeGrafter"/>
</dbReference>
<dbReference type="SUPFAM" id="SSF111384">
    <property type="entry name" value="OmpH-like"/>
    <property type="match status" value="1"/>
</dbReference>
<dbReference type="PANTHER" id="PTHR35089">
    <property type="entry name" value="CHAPERONE PROTEIN SKP"/>
    <property type="match status" value="1"/>
</dbReference>
<dbReference type="Gene3D" id="3.30.910.20">
    <property type="entry name" value="Skp domain"/>
    <property type="match status" value="1"/>
</dbReference>
<protein>
    <recommendedName>
        <fullName evidence="6">OmpH family outer membrane protein</fullName>
    </recommendedName>
</protein>
<dbReference type="Proteomes" id="UP000434052">
    <property type="component" value="Unassembled WGS sequence"/>
</dbReference>
<dbReference type="GO" id="GO:0050821">
    <property type="term" value="P:protein stabilization"/>
    <property type="evidence" value="ECO:0007669"/>
    <property type="project" value="TreeGrafter"/>
</dbReference>
<gene>
    <name evidence="4" type="ORF">DQK91_00020</name>
</gene>
<name>A0A6P1ZKM6_9BACT</name>
<dbReference type="AlphaFoldDB" id="A0A6P1ZKM6"/>
<dbReference type="PANTHER" id="PTHR35089:SF1">
    <property type="entry name" value="CHAPERONE PROTEIN SKP"/>
    <property type="match status" value="1"/>
</dbReference>
<dbReference type="EMBL" id="QMIF01000001">
    <property type="protein sequence ID" value="TVM36346.1"/>
    <property type="molecule type" value="Genomic_DNA"/>
</dbReference>
<feature type="region of interest" description="Disordered" evidence="3">
    <location>
        <begin position="224"/>
        <end position="282"/>
    </location>
</feature>
<comment type="similarity">
    <text evidence="1">Belongs to the Skp family.</text>
</comment>
<accession>A0A6P1ZKM6</accession>
<comment type="caution">
    <text evidence="4">The sequence shown here is derived from an EMBL/GenBank/DDBJ whole genome shotgun (WGS) entry which is preliminary data.</text>
</comment>
<dbReference type="InterPro" id="IPR005632">
    <property type="entry name" value="Chaperone_Skp"/>
</dbReference>
<evidence type="ECO:0000313" key="5">
    <source>
        <dbReference type="Proteomes" id="UP000434052"/>
    </source>
</evidence>
<evidence type="ECO:0008006" key="6">
    <source>
        <dbReference type="Google" id="ProtNLM"/>
    </source>
</evidence>
<evidence type="ECO:0000256" key="1">
    <source>
        <dbReference type="ARBA" id="ARBA00009091"/>
    </source>
</evidence>
<feature type="region of interest" description="Disordered" evidence="3">
    <location>
        <begin position="1"/>
        <end position="24"/>
    </location>
</feature>
<reference evidence="4 5" key="1">
    <citation type="submission" date="2018-06" db="EMBL/GenBank/DDBJ databases">
        <title>Complete genome of Desulfovibrio marinus P48SEP.</title>
        <authorList>
            <person name="Crispim J.S."/>
            <person name="Vidigal P.M.P."/>
            <person name="Silva L.C.F."/>
            <person name="Araujo L.C."/>
            <person name="Laguardia C.N."/>
            <person name="Dias R.S."/>
            <person name="Sousa M.P."/>
            <person name="Paula S.O."/>
            <person name="Silva C."/>
        </authorList>
    </citation>
    <scope>NUCLEOTIDE SEQUENCE [LARGE SCALE GENOMIC DNA]</scope>
    <source>
        <strain evidence="4 5">P48SEP</strain>
    </source>
</reference>
<evidence type="ECO:0000256" key="2">
    <source>
        <dbReference type="ARBA" id="ARBA00022729"/>
    </source>
</evidence>
<keyword evidence="2" id="KW-0732">Signal</keyword>
<dbReference type="GO" id="GO:0051082">
    <property type="term" value="F:unfolded protein binding"/>
    <property type="evidence" value="ECO:0007669"/>
    <property type="project" value="InterPro"/>
</dbReference>
<organism evidence="4 5">
    <name type="scientific">Oceanidesulfovibrio marinus</name>
    <dbReference type="NCBI Taxonomy" id="370038"/>
    <lineage>
        <taxon>Bacteria</taxon>
        <taxon>Pseudomonadati</taxon>
        <taxon>Thermodesulfobacteriota</taxon>
        <taxon>Desulfovibrionia</taxon>
        <taxon>Desulfovibrionales</taxon>
        <taxon>Desulfovibrionaceae</taxon>
        <taxon>Oceanidesulfovibrio</taxon>
    </lineage>
</organism>
<evidence type="ECO:0000256" key="3">
    <source>
        <dbReference type="SAM" id="MobiDB-lite"/>
    </source>
</evidence>
<dbReference type="Pfam" id="PF03938">
    <property type="entry name" value="OmpH"/>
    <property type="match status" value="1"/>
</dbReference>